<sequence>MALNIPPMAFLALRYGAVAVAGFTAARLARRGRLSPAVEAEMDAAPDGVQLCKSPGQLAAAGKMTRTLQAGPFGPKFRIDGTAIGRLRIKRLT</sequence>
<protein>
    <submittedName>
        <fullName evidence="1">Uncharacterized protein</fullName>
    </submittedName>
</protein>
<dbReference type="RefSeq" id="WP_219003184.1">
    <property type="nucleotide sequence ID" value="NZ_CP079194.1"/>
</dbReference>
<reference evidence="1 2" key="1">
    <citation type="submission" date="2021-07" db="EMBL/GenBank/DDBJ databases">
        <title>A novel Jannaschia species isolated from marine dinoflagellate Ceratoperidinium margalefii.</title>
        <authorList>
            <person name="Jiang Y."/>
            <person name="Li Z."/>
        </authorList>
    </citation>
    <scope>NUCLEOTIDE SEQUENCE [LARGE SCALE GENOMIC DNA]</scope>
    <source>
        <strain evidence="1 2">J12C1-MA-4</strain>
    </source>
</reference>
<proteinExistence type="predicted"/>
<organism evidence="1 2">
    <name type="scientific">Gymnodinialimonas ceratoperidinii</name>
    <dbReference type="NCBI Taxonomy" id="2856823"/>
    <lineage>
        <taxon>Bacteria</taxon>
        <taxon>Pseudomonadati</taxon>
        <taxon>Pseudomonadota</taxon>
        <taxon>Alphaproteobacteria</taxon>
        <taxon>Rhodobacterales</taxon>
        <taxon>Paracoccaceae</taxon>
        <taxon>Gymnodinialimonas</taxon>
    </lineage>
</organism>
<dbReference type="Proteomes" id="UP000825009">
    <property type="component" value="Chromosome"/>
</dbReference>
<evidence type="ECO:0000313" key="1">
    <source>
        <dbReference type="EMBL" id="QXT40107.1"/>
    </source>
</evidence>
<evidence type="ECO:0000313" key="2">
    <source>
        <dbReference type="Proteomes" id="UP000825009"/>
    </source>
</evidence>
<dbReference type="AlphaFoldDB" id="A0A8F6TW96"/>
<name>A0A8F6TW96_9RHOB</name>
<keyword evidence="2" id="KW-1185">Reference proteome</keyword>
<accession>A0A8F6TW96</accession>
<gene>
    <name evidence="1" type="ORF">KYE46_02280</name>
</gene>
<dbReference type="KEGG" id="gce:KYE46_02280"/>
<dbReference type="EMBL" id="CP079194">
    <property type="protein sequence ID" value="QXT40107.1"/>
    <property type="molecule type" value="Genomic_DNA"/>
</dbReference>